<proteinExistence type="predicted"/>
<feature type="compositionally biased region" description="Polar residues" evidence="1">
    <location>
        <begin position="46"/>
        <end position="58"/>
    </location>
</feature>
<dbReference type="EMBL" id="MCFA01000080">
    <property type="protein sequence ID" value="ORY09878.1"/>
    <property type="molecule type" value="Genomic_DNA"/>
</dbReference>
<sequence>RHHIFHAPSRRPLAHPLSTTVSASALHIPTEEADRNDDLVERDANGNYSMAAPSTSLKPNMGVQTELEEETEQENQMIGLYGKRNEHWDTAAILSEIKAALDSSLEKKVRSLDNDRWMFEGEG</sequence>
<reference evidence="2 3" key="1">
    <citation type="submission" date="2016-07" db="EMBL/GenBank/DDBJ databases">
        <title>Pervasive Adenine N6-methylation of Active Genes in Fungi.</title>
        <authorList>
            <consortium name="DOE Joint Genome Institute"/>
            <person name="Mondo S.J."/>
            <person name="Dannebaum R.O."/>
            <person name="Kuo R.C."/>
            <person name="Labutti K."/>
            <person name="Haridas S."/>
            <person name="Kuo A."/>
            <person name="Salamov A."/>
            <person name="Ahrendt S.R."/>
            <person name="Lipzen A."/>
            <person name="Sullivan W."/>
            <person name="Andreopoulos W.B."/>
            <person name="Clum A."/>
            <person name="Lindquist E."/>
            <person name="Daum C."/>
            <person name="Ramamoorthy G.K."/>
            <person name="Gryganskyi A."/>
            <person name="Culley D."/>
            <person name="Magnuson J.K."/>
            <person name="James T.Y."/>
            <person name="O'Malley M.A."/>
            <person name="Stajich J.E."/>
            <person name="Spatafora J.W."/>
            <person name="Visel A."/>
            <person name="Grigoriev I.V."/>
        </authorList>
    </citation>
    <scope>NUCLEOTIDE SEQUENCE [LARGE SCALE GENOMIC DNA]</scope>
    <source>
        <strain evidence="2 3">CBS 115471</strain>
    </source>
</reference>
<evidence type="ECO:0000313" key="3">
    <source>
        <dbReference type="Proteomes" id="UP000193144"/>
    </source>
</evidence>
<feature type="region of interest" description="Disordered" evidence="1">
    <location>
        <begin position="46"/>
        <end position="75"/>
    </location>
</feature>
<feature type="non-terminal residue" evidence="2">
    <location>
        <position position="1"/>
    </location>
</feature>
<evidence type="ECO:0000313" key="2">
    <source>
        <dbReference type="EMBL" id="ORY09878.1"/>
    </source>
</evidence>
<feature type="non-terminal residue" evidence="2">
    <location>
        <position position="123"/>
    </location>
</feature>
<name>A0A1Y1ZHY9_9PLEO</name>
<protein>
    <submittedName>
        <fullName evidence="2">Uncharacterized protein</fullName>
    </submittedName>
</protein>
<evidence type="ECO:0000256" key="1">
    <source>
        <dbReference type="SAM" id="MobiDB-lite"/>
    </source>
</evidence>
<comment type="caution">
    <text evidence="2">The sequence shown here is derived from an EMBL/GenBank/DDBJ whole genome shotgun (WGS) entry which is preliminary data.</text>
</comment>
<keyword evidence="3" id="KW-1185">Reference proteome</keyword>
<organism evidence="2 3">
    <name type="scientific">Clohesyomyces aquaticus</name>
    <dbReference type="NCBI Taxonomy" id="1231657"/>
    <lineage>
        <taxon>Eukaryota</taxon>
        <taxon>Fungi</taxon>
        <taxon>Dikarya</taxon>
        <taxon>Ascomycota</taxon>
        <taxon>Pezizomycotina</taxon>
        <taxon>Dothideomycetes</taxon>
        <taxon>Pleosporomycetidae</taxon>
        <taxon>Pleosporales</taxon>
        <taxon>Lindgomycetaceae</taxon>
        <taxon>Clohesyomyces</taxon>
    </lineage>
</organism>
<accession>A0A1Y1ZHY9</accession>
<dbReference type="OrthoDB" id="4188844at2759"/>
<gene>
    <name evidence="2" type="ORF">BCR34DRAFT_450804</name>
</gene>
<dbReference type="AlphaFoldDB" id="A0A1Y1ZHY9"/>
<dbReference type="Proteomes" id="UP000193144">
    <property type="component" value="Unassembled WGS sequence"/>
</dbReference>